<dbReference type="InterPro" id="IPR010920">
    <property type="entry name" value="LSM_dom_sf"/>
</dbReference>
<reference evidence="3 4" key="1">
    <citation type="submission" date="2020-02" db="EMBL/GenBank/DDBJ databases">
        <title>Genome sequencing for Draconibacterium sp. strain M1.</title>
        <authorList>
            <person name="Park S.-J."/>
        </authorList>
    </citation>
    <scope>NUCLEOTIDE SEQUENCE [LARGE SCALE GENOMIC DNA]</scope>
    <source>
        <strain evidence="3 4">M1</strain>
    </source>
</reference>
<dbReference type="GO" id="GO:0016020">
    <property type="term" value="C:membrane"/>
    <property type="evidence" value="ECO:0007669"/>
    <property type="project" value="InterPro"/>
</dbReference>
<dbReference type="SUPFAM" id="SSF50182">
    <property type="entry name" value="Sm-like ribonucleoproteins"/>
    <property type="match status" value="1"/>
</dbReference>
<keyword evidence="1" id="KW-0812">Transmembrane</keyword>
<dbReference type="PANTHER" id="PTHR30221">
    <property type="entry name" value="SMALL-CONDUCTANCE MECHANOSENSITIVE CHANNEL"/>
    <property type="match status" value="1"/>
</dbReference>
<evidence type="ECO:0000256" key="1">
    <source>
        <dbReference type="SAM" id="Phobius"/>
    </source>
</evidence>
<organism evidence="3 4">
    <name type="scientific">Draconibacterium halophilum</name>
    <dbReference type="NCBI Taxonomy" id="2706887"/>
    <lineage>
        <taxon>Bacteria</taxon>
        <taxon>Pseudomonadati</taxon>
        <taxon>Bacteroidota</taxon>
        <taxon>Bacteroidia</taxon>
        <taxon>Marinilabiliales</taxon>
        <taxon>Prolixibacteraceae</taxon>
        <taxon>Draconibacterium</taxon>
    </lineage>
</organism>
<dbReference type="RefSeq" id="WP_163344769.1">
    <property type="nucleotide sequence ID" value="NZ_CP048409.1"/>
</dbReference>
<dbReference type="PANTHER" id="PTHR30221:SF8">
    <property type="entry name" value="SMALL-CONDUCTANCE MECHANOSENSITIVE CHANNEL"/>
    <property type="match status" value="1"/>
</dbReference>
<dbReference type="GO" id="GO:0008381">
    <property type="term" value="F:mechanosensitive monoatomic ion channel activity"/>
    <property type="evidence" value="ECO:0007669"/>
    <property type="project" value="InterPro"/>
</dbReference>
<evidence type="ECO:0000313" key="3">
    <source>
        <dbReference type="EMBL" id="QIA06839.1"/>
    </source>
</evidence>
<dbReference type="AlphaFoldDB" id="A0A6C0R9K5"/>
<accession>A0A6C0R9K5</accession>
<dbReference type="InterPro" id="IPR045275">
    <property type="entry name" value="MscS_archaea/bacteria_type"/>
</dbReference>
<feature type="transmembrane region" description="Helical" evidence="1">
    <location>
        <begin position="45"/>
        <end position="67"/>
    </location>
</feature>
<dbReference type="Proteomes" id="UP000474630">
    <property type="component" value="Chromosome"/>
</dbReference>
<gene>
    <name evidence="3" type="ORF">G0Q07_03415</name>
</gene>
<name>A0A6C0R9K5_9BACT</name>
<feature type="domain" description="Mechanosensitive ion channel MscS" evidence="2">
    <location>
        <begin position="94"/>
        <end position="159"/>
    </location>
</feature>
<protein>
    <submittedName>
        <fullName evidence="3">Mechanosensitive ion channel</fullName>
    </submittedName>
</protein>
<dbReference type="InterPro" id="IPR006685">
    <property type="entry name" value="MscS_channel_2nd"/>
</dbReference>
<sequence>MEEYKFQIAETIIIMFVFLITKLITKRIITKVGVRFKYQSGRIKITNKIVGVLLLIILTIILMIIWGVDQSELLLFLSTILTILGVAFFAQWSIISNITSTLIIFFNHPIKIGDSLTIMDKDYQIEGKLNDIGIFFIIIKTKEDKKITIPSNVFMQKMIQKEQAV</sequence>
<evidence type="ECO:0000259" key="2">
    <source>
        <dbReference type="Pfam" id="PF00924"/>
    </source>
</evidence>
<dbReference type="KEGG" id="drc:G0Q07_03415"/>
<proteinExistence type="predicted"/>
<feature type="transmembrane region" description="Helical" evidence="1">
    <location>
        <begin position="6"/>
        <end position="24"/>
    </location>
</feature>
<feature type="transmembrane region" description="Helical" evidence="1">
    <location>
        <begin position="73"/>
        <end position="95"/>
    </location>
</feature>
<keyword evidence="1" id="KW-0472">Membrane</keyword>
<dbReference type="Pfam" id="PF00924">
    <property type="entry name" value="MS_channel_2nd"/>
    <property type="match status" value="1"/>
</dbReference>
<dbReference type="EMBL" id="CP048409">
    <property type="protein sequence ID" value="QIA06839.1"/>
    <property type="molecule type" value="Genomic_DNA"/>
</dbReference>
<keyword evidence="1" id="KW-1133">Transmembrane helix</keyword>
<keyword evidence="4" id="KW-1185">Reference proteome</keyword>
<evidence type="ECO:0000313" key="4">
    <source>
        <dbReference type="Proteomes" id="UP000474630"/>
    </source>
</evidence>